<dbReference type="PROSITE" id="PS51175">
    <property type="entry name" value="CBM6"/>
    <property type="match status" value="1"/>
</dbReference>
<gene>
    <name evidence="4" type="ORF">Daura_46290</name>
</gene>
<evidence type="ECO:0000313" key="5">
    <source>
        <dbReference type="Proteomes" id="UP001058003"/>
    </source>
</evidence>
<dbReference type="InterPro" id="IPR008979">
    <property type="entry name" value="Galactose-bd-like_sf"/>
</dbReference>
<evidence type="ECO:0000313" key="4">
    <source>
        <dbReference type="EMBL" id="UWZ53834.1"/>
    </source>
</evidence>
<name>A0A9Q9ICG2_9ACTN</name>
<keyword evidence="2" id="KW-0812">Transmembrane</keyword>
<reference evidence="4" key="1">
    <citation type="submission" date="2021-04" db="EMBL/GenBank/DDBJ databases">
        <title>Dactylosporangium aurantiacum NRRL B-8018 full assembly.</title>
        <authorList>
            <person name="Hartkoorn R.C."/>
            <person name="Beaudoing E."/>
            <person name="Hot D."/>
        </authorList>
    </citation>
    <scope>NUCLEOTIDE SEQUENCE</scope>
    <source>
        <strain evidence="4">NRRL B-8018</strain>
    </source>
</reference>
<dbReference type="OrthoDB" id="3345491at2"/>
<dbReference type="GO" id="GO:0030246">
    <property type="term" value="F:carbohydrate binding"/>
    <property type="evidence" value="ECO:0007669"/>
    <property type="project" value="InterPro"/>
</dbReference>
<dbReference type="CDD" id="cd04081">
    <property type="entry name" value="CBM35_galactosidase-like"/>
    <property type="match status" value="1"/>
</dbReference>
<organism evidence="4 5">
    <name type="scientific">Dactylosporangium aurantiacum</name>
    <dbReference type="NCBI Taxonomy" id="35754"/>
    <lineage>
        <taxon>Bacteria</taxon>
        <taxon>Bacillati</taxon>
        <taxon>Actinomycetota</taxon>
        <taxon>Actinomycetes</taxon>
        <taxon>Micromonosporales</taxon>
        <taxon>Micromonosporaceae</taxon>
        <taxon>Dactylosporangium</taxon>
    </lineage>
</organism>
<keyword evidence="2" id="KW-1133">Transmembrane helix</keyword>
<keyword evidence="5" id="KW-1185">Reference proteome</keyword>
<dbReference type="EMBL" id="CP073767">
    <property type="protein sequence ID" value="UWZ53834.1"/>
    <property type="molecule type" value="Genomic_DNA"/>
</dbReference>
<dbReference type="Proteomes" id="UP001058003">
    <property type="component" value="Chromosome"/>
</dbReference>
<dbReference type="AlphaFoldDB" id="A0A9Q9ICG2"/>
<protein>
    <submittedName>
        <fullName evidence="4">Carbohydrate-binding protein</fullName>
    </submittedName>
</protein>
<feature type="transmembrane region" description="Helical" evidence="2">
    <location>
        <begin position="23"/>
        <end position="42"/>
    </location>
</feature>
<feature type="compositionally biased region" description="Low complexity" evidence="1">
    <location>
        <begin position="63"/>
        <end position="137"/>
    </location>
</feature>
<accession>A0A9Q9ICG2</accession>
<evidence type="ECO:0000256" key="2">
    <source>
        <dbReference type="SAM" id="Phobius"/>
    </source>
</evidence>
<dbReference type="InterPro" id="IPR005084">
    <property type="entry name" value="CBM6"/>
</dbReference>
<dbReference type="SUPFAM" id="SSF49785">
    <property type="entry name" value="Galactose-binding domain-like"/>
    <property type="match status" value="1"/>
</dbReference>
<proteinExistence type="predicted"/>
<dbReference type="KEGG" id="daur:Daura_46290"/>
<feature type="compositionally biased region" description="Polar residues" evidence="1">
    <location>
        <begin position="141"/>
        <end position="154"/>
    </location>
</feature>
<dbReference type="RefSeq" id="WP_033366034.1">
    <property type="nucleotide sequence ID" value="NZ_CP073767.1"/>
</dbReference>
<sequence length="255" mass="25785">MIEVGPPAYTGKRRAGIDGQPRFVFAAVLVVVALVVVLLRVLTGGAPQPEDRLSAEPPGPLVPTGRAATAATTGPASPAGSAGPRPGHSASPSASPAASAAPSTSVSAPAPAQSSPSAPGSPSATGTAATSIEAEAAANRRPSQMTVREVSTASGGRAVTGIGNNRTLTFTGVTAQRAGEVTLTVGYLSTEDRSCWLRAGRGNWQQVRFPSSGAWDRVATVTLTVRLEAGQNTIEAGNTTGRWCPDLDRITVAPR</sequence>
<feature type="region of interest" description="Disordered" evidence="1">
    <location>
        <begin position="46"/>
        <end position="159"/>
    </location>
</feature>
<keyword evidence="2" id="KW-0472">Membrane</keyword>
<feature type="domain" description="CBM6" evidence="3">
    <location>
        <begin position="130"/>
        <end position="253"/>
    </location>
</feature>
<dbReference type="Gene3D" id="2.60.120.260">
    <property type="entry name" value="Galactose-binding domain-like"/>
    <property type="match status" value="1"/>
</dbReference>
<evidence type="ECO:0000259" key="3">
    <source>
        <dbReference type="PROSITE" id="PS51175"/>
    </source>
</evidence>
<evidence type="ECO:0000256" key="1">
    <source>
        <dbReference type="SAM" id="MobiDB-lite"/>
    </source>
</evidence>